<dbReference type="AlphaFoldDB" id="A0AAU0UTS6"/>
<gene>
    <name evidence="10" type="ORF">MFMK1_003574</name>
</gene>
<dbReference type="InterPro" id="IPR004358">
    <property type="entry name" value="Sig_transdc_His_kin-like_C"/>
</dbReference>
<dbReference type="EMBL" id="CP121694">
    <property type="protein sequence ID" value="WRO23706.1"/>
    <property type="molecule type" value="Genomic_DNA"/>
</dbReference>
<organism evidence="10 11">
    <name type="scientific">Metallumcola ferriviriculae</name>
    <dbReference type="NCBI Taxonomy" id="3039180"/>
    <lineage>
        <taxon>Bacteria</taxon>
        <taxon>Bacillati</taxon>
        <taxon>Bacillota</taxon>
        <taxon>Clostridia</taxon>
        <taxon>Neomoorellales</taxon>
        <taxon>Desulfitibacteraceae</taxon>
        <taxon>Metallumcola</taxon>
    </lineage>
</organism>
<dbReference type="SMART" id="SM00091">
    <property type="entry name" value="PAS"/>
    <property type="match status" value="3"/>
</dbReference>
<evidence type="ECO:0000256" key="6">
    <source>
        <dbReference type="ARBA" id="ARBA00023012"/>
    </source>
</evidence>
<dbReference type="InterPro" id="IPR035965">
    <property type="entry name" value="PAS-like_dom_sf"/>
</dbReference>
<dbReference type="InterPro" id="IPR003594">
    <property type="entry name" value="HATPase_dom"/>
</dbReference>
<dbReference type="InterPro" id="IPR052162">
    <property type="entry name" value="Sensor_kinase/Photoreceptor"/>
</dbReference>
<keyword evidence="3" id="KW-0597">Phosphoprotein</keyword>
<dbReference type="SUPFAM" id="SSF55785">
    <property type="entry name" value="PYP-like sensor domain (PAS domain)"/>
    <property type="match status" value="3"/>
</dbReference>
<proteinExistence type="predicted"/>
<evidence type="ECO:0000256" key="2">
    <source>
        <dbReference type="ARBA" id="ARBA00012438"/>
    </source>
</evidence>
<dbReference type="GO" id="GO:0000155">
    <property type="term" value="F:phosphorelay sensor kinase activity"/>
    <property type="evidence" value="ECO:0007669"/>
    <property type="project" value="InterPro"/>
</dbReference>
<feature type="domain" description="PAC" evidence="9">
    <location>
        <begin position="236"/>
        <end position="288"/>
    </location>
</feature>
<evidence type="ECO:0000313" key="10">
    <source>
        <dbReference type="EMBL" id="WRO23706.1"/>
    </source>
</evidence>
<dbReference type="PROSITE" id="PS50112">
    <property type="entry name" value="PAS"/>
    <property type="match status" value="3"/>
</dbReference>
<dbReference type="Pfam" id="PF02518">
    <property type="entry name" value="HATPase_c"/>
    <property type="match status" value="1"/>
</dbReference>
<dbReference type="InterPro" id="IPR013655">
    <property type="entry name" value="PAS_fold_3"/>
</dbReference>
<dbReference type="InterPro" id="IPR005467">
    <property type="entry name" value="His_kinase_dom"/>
</dbReference>
<feature type="domain" description="PAC" evidence="9">
    <location>
        <begin position="111"/>
        <end position="161"/>
    </location>
</feature>
<dbReference type="RefSeq" id="WP_366923082.1">
    <property type="nucleotide sequence ID" value="NZ_CP121694.1"/>
</dbReference>
<name>A0AAU0UTS6_9FIRM</name>
<dbReference type="Pfam" id="PF13426">
    <property type="entry name" value="PAS_9"/>
    <property type="match status" value="1"/>
</dbReference>
<dbReference type="Pfam" id="PF13188">
    <property type="entry name" value="PAS_8"/>
    <property type="match status" value="1"/>
</dbReference>
<feature type="domain" description="PAS" evidence="8">
    <location>
        <begin position="39"/>
        <end position="109"/>
    </location>
</feature>
<dbReference type="CDD" id="cd00130">
    <property type="entry name" value="PAS"/>
    <property type="match status" value="3"/>
</dbReference>
<comment type="catalytic activity">
    <reaction evidence="1">
        <text>ATP + protein L-histidine = ADP + protein N-phospho-L-histidine.</text>
        <dbReference type="EC" id="2.7.13.3"/>
    </reaction>
</comment>
<dbReference type="NCBIfam" id="TIGR00229">
    <property type="entry name" value="sensory_box"/>
    <property type="match status" value="3"/>
</dbReference>
<dbReference type="Proteomes" id="UP001329915">
    <property type="component" value="Chromosome"/>
</dbReference>
<dbReference type="PRINTS" id="PR00344">
    <property type="entry name" value="BCTRLSENSOR"/>
</dbReference>
<evidence type="ECO:0000256" key="5">
    <source>
        <dbReference type="ARBA" id="ARBA00022777"/>
    </source>
</evidence>
<dbReference type="InterPro" id="IPR001610">
    <property type="entry name" value="PAC"/>
</dbReference>
<dbReference type="Gene3D" id="3.30.450.20">
    <property type="entry name" value="PAS domain"/>
    <property type="match status" value="3"/>
</dbReference>
<dbReference type="InterPro" id="IPR000014">
    <property type="entry name" value="PAS"/>
</dbReference>
<reference evidence="10 11" key="1">
    <citation type="submission" date="2023-04" db="EMBL/GenBank/DDBJ databases">
        <authorList>
            <person name="Hsu D."/>
        </authorList>
    </citation>
    <scope>NUCLEOTIDE SEQUENCE [LARGE SCALE GENOMIC DNA]</scope>
    <source>
        <strain evidence="10 11">MK1</strain>
    </source>
</reference>
<dbReference type="PROSITE" id="PS50109">
    <property type="entry name" value="HIS_KIN"/>
    <property type="match status" value="1"/>
</dbReference>
<feature type="domain" description="Histidine kinase" evidence="7">
    <location>
        <begin position="425"/>
        <end position="643"/>
    </location>
</feature>
<keyword evidence="6" id="KW-0902">Two-component regulatory system</keyword>
<dbReference type="Gene3D" id="1.10.287.130">
    <property type="match status" value="1"/>
</dbReference>
<keyword evidence="11" id="KW-1185">Reference proteome</keyword>
<sequence length="645" mass="74038">MVTKSGALIVADVNSRLVELSGNKFFLTTVRDISDRKEAEKLYRDLVELSPDMIVIHKEGKFLYINEAGVKMLGASGKEEIMGKYVWDFAPPRTKNKVQSQLEEFIQHKKKKKPKQLYNLHGRLLYVEMSAAPITYNGEPARQVIFRDVTERVHAEEEVRKSRDALKDIFDTVDATLYALDTQKNIYLVSSAVEELFDRPREKFENNPALWKERVHPEDRWIAEELDNELNNGRACSRIFRIVRPDGEIRWINDRGVPVFDRDGNVIGRNGLCVDVTKQKLTDEQLKESERRYRQLFELSPDAIMIHKEGKILLANPSAAKLLRANSTEELLHRPLLDFFDAENREFVFHRMEEAKKGRVMNPYFHKIKATDDEVRYIEAVTQLITYDDKEVLISMAKDITDRKKAEDRLKNAEKLASIGVMGAGVAHEINQPLNALKVNVDGMLYWLEKNRELDRDTIISELQDISEQGNRISGIVQYMRSLVSNEQELELRTYDLNQVLKEKLPFIEDYCFKNKIRLITEFEQLPPVVVDLKGIYRVITNLVENAVHALEETNIDNKMIFIRTKIDKDKVILEVSDNGPGINEKVKEKVFDPFFTTKEPGRGMGLGLALTRISIAAMGGEIYAQSNLGDGVTFMVGFPLIKSA</sequence>
<dbReference type="Gene3D" id="3.30.565.10">
    <property type="entry name" value="Histidine kinase-like ATPase, C-terminal domain"/>
    <property type="match status" value="1"/>
</dbReference>
<evidence type="ECO:0000259" key="9">
    <source>
        <dbReference type="PROSITE" id="PS50113"/>
    </source>
</evidence>
<dbReference type="PANTHER" id="PTHR43304">
    <property type="entry name" value="PHYTOCHROME-LIKE PROTEIN CPH1"/>
    <property type="match status" value="1"/>
</dbReference>
<dbReference type="PANTHER" id="PTHR43304:SF1">
    <property type="entry name" value="PAC DOMAIN-CONTAINING PROTEIN"/>
    <property type="match status" value="1"/>
</dbReference>
<evidence type="ECO:0000259" key="7">
    <source>
        <dbReference type="PROSITE" id="PS50109"/>
    </source>
</evidence>
<dbReference type="InterPro" id="IPR000700">
    <property type="entry name" value="PAS-assoc_C"/>
</dbReference>
<protein>
    <recommendedName>
        <fullName evidence="2">histidine kinase</fullName>
        <ecNumber evidence="2">2.7.13.3</ecNumber>
    </recommendedName>
</protein>
<evidence type="ECO:0000256" key="4">
    <source>
        <dbReference type="ARBA" id="ARBA00022679"/>
    </source>
</evidence>
<dbReference type="CDD" id="cd00082">
    <property type="entry name" value="HisKA"/>
    <property type="match status" value="1"/>
</dbReference>
<dbReference type="SUPFAM" id="SSF55874">
    <property type="entry name" value="ATPase domain of HSP90 chaperone/DNA topoisomerase II/histidine kinase"/>
    <property type="match status" value="1"/>
</dbReference>
<feature type="domain" description="PAS" evidence="8">
    <location>
        <begin position="162"/>
        <end position="220"/>
    </location>
</feature>
<dbReference type="InterPro" id="IPR036890">
    <property type="entry name" value="HATPase_C_sf"/>
</dbReference>
<keyword evidence="5" id="KW-0418">Kinase</keyword>
<evidence type="ECO:0000256" key="3">
    <source>
        <dbReference type="ARBA" id="ARBA00022553"/>
    </source>
</evidence>
<dbReference type="SMART" id="SM00387">
    <property type="entry name" value="HATPase_c"/>
    <property type="match status" value="1"/>
</dbReference>
<dbReference type="PROSITE" id="PS50113">
    <property type="entry name" value="PAC"/>
    <property type="match status" value="2"/>
</dbReference>
<dbReference type="SMART" id="SM00086">
    <property type="entry name" value="PAC"/>
    <property type="match status" value="3"/>
</dbReference>
<evidence type="ECO:0000256" key="1">
    <source>
        <dbReference type="ARBA" id="ARBA00000085"/>
    </source>
</evidence>
<keyword evidence="4" id="KW-0808">Transferase</keyword>
<dbReference type="InterPro" id="IPR036097">
    <property type="entry name" value="HisK_dim/P_sf"/>
</dbReference>
<dbReference type="KEGG" id="dbc:MFMK1_003574"/>
<dbReference type="SUPFAM" id="SSF47384">
    <property type="entry name" value="Homodimeric domain of signal transducing histidine kinase"/>
    <property type="match status" value="1"/>
</dbReference>
<dbReference type="EC" id="2.7.13.3" evidence="2"/>
<evidence type="ECO:0000259" key="8">
    <source>
        <dbReference type="PROSITE" id="PS50112"/>
    </source>
</evidence>
<accession>A0AAU0UTS6</accession>
<feature type="domain" description="PAS" evidence="8">
    <location>
        <begin position="289"/>
        <end position="359"/>
    </location>
</feature>
<dbReference type="SMART" id="SM00388">
    <property type="entry name" value="HisKA"/>
    <property type="match status" value="1"/>
</dbReference>
<dbReference type="InterPro" id="IPR003661">
    <property type="entry name" value="HisK_dim/P_dom"/>
</dbReference>
<evidence type="ECO:0000313" key="11">
    <source>
        <dbReference type="Proteomes" id="UP001329915"/>
    </source>
</evidence>
<dbReference type="Pfam" id="PF08447">
    <property type="entry name" value="PAS_3"/>
    <property type="match status" value="1"/>
</dbReference>